<dbReference type="InterPro" id="IPR001119">
    <property type="entry name" value="SLH_dom"/>
</dbReference>
<accession>A0ABY5SH20</accession>
<feature type="signal peptide" evidence="1">
    <location>
        <begin position="1"/>
        <end position="24"/>
    </location>
</feature>
<evidence type="ECO:0000259" key="2">
    <source>
        <dbReference type="PROSITE" id="PS51272"/>
    </source>
</evidence>
<organism evidence="3 4">
    <name type="scientific">Paenibacillus spongiae</name>
    <dbReference type="NCBI Taxonomy" id="2909671"/>
    <lineage>
        <taxon>Bacteria</taxon>
        <taxon>Bacillati</taxon>
        <taxon>Bacillota</taxon>
        <taxon>Bacilli</taxon>
        <taxon>Bacillales</taxon>
        <taxon>Paenibacillaceae</taxon>
        <taxon>Paenibacillus</taxon>
    </lineage>
</organism>
<evidence type="ECO:0000313" key="4">
    <source>
        <dbReference type="Proteomes" id="UP001057877"/>
    </source>
</evidence>
<evidence type="ECO:0000313" key="3">
    <source>
        <dbReference type="EMBL" id="UVI33064.1"/>
    </source>
</evidence>
<gene>
    <name evidence="3" type="ORF">L1F29_15020</name>
</gene>
<feature type="domain" description="SLH" evidence="2">
    <location>
        <begin position="39"/>
        <end position="102"/>
    </location>
</feature>
<keyword evidence="1" id="KW-0732">Signal</keyword>
<dbReference type="Proteomes" id="UP001057877">
    <property type="component" value="Chromosome"/>
</dbReference>
<evidence type="ECO:0000256" key="1">
    <source>
        <dbReference type="SAM" id="SignalP"/>
    </source>
</evidence>
<reference evidence="3" key="1">
    <citation type="submission" date="2022-01" db="EMBL/GenBank/DDBJ databases">
        <title>Paenibacillus spongiae sp. nov., isolated from marine sponge.</title>
        <authorList>
            <person name="Li Z."/>
            <person name="Zhang M."/>
        </authorList>
    </citation>
    <scope>NUCLEOTIDE SEQUENCE</scope>
    <source>
        <strain evidence="3">PHS-Z3</strain>
    </source>
</reference>
<dbReference type="EMBL" id="CP091430">
    <property type="protein sequence ID" value="UVI33064.1"/>
    <property type="molecule type" value="Genomic_DNA"/>
</dbReference>
<protein>
    <submittedName>
        <fullName evidence="3">S-layer homology domain-containing protein</fullName>
    </submittedName>
</protein>
<proteinExistence type="predicted"/>
<keyword evidence="4" id="KW-1185">Reference proteome</keyword>
<dbReference type="RefSeq" id="WP_258389117.1">
    <property type="nucleotide sequence ID" value="NZ_CP091430.1"/>
</dbReference>
<sequence length="392" mass="43509">MVKLKRAAVGLIAATMLAGGTASAQSSIPDSTIEREWKGLRVQPSDLDDHWAEQLFQWAIRTNIINGYPDGTFKPDKSISEAEFLKVMYRAFGIALPSSVQYNWTEGAYRLAASWNHPVLGSAEPELRLAPINRGRAAEIIAAAQGFHYEGRDAIVYVVGNGLANRITLATEKGFDADGTLSRAEAIQWIRRLILKGMVDVKPRPKALSDHSLLPELPVEEAVRMPDFSTEPITKEDLNLFEGNSKSLLKLGDSRESIGSLYGTSAGLDVFDSETYPSFSIHFNENGKLDSWKIDLDIHEGDGLQTKKGIVLGQSTLFDVLKKYGTAGYDGDGVANYYYEVMQDGTIRSLTSFYQLNKADNVYVISFLFDKQTLTVNYINVSWYPFARGDFF</sequence>
<name>A0ABY5SH20_9BACL</name>
<dbReference type="PROSITE" id="PS51272">
    <property type="entry name" value="SLH"/>
    <property type="match status" value="1"/>
</dbReference>
<dbReference type="Pfam" id="PF00395">
    <property type="entry name" value="SLH"/>
    <property type="match status" value="1"/>
</dbReference>
<feature type="chain" id="PRO_5046014991" evidence="1">
    <location>
        <begin position="25"/>
        <end position="392"/>
    </location>
</feature>